<dbReference type="RefSeq" id="XP_052943679.1">
    <property type="nucleotide sequence ID" value="XM_053087613.1"/>
</dbReference>
<evidence type="ECO:0000256" key="1">
    <source>
        <dbReference type="SAM" id="SignalP"/>
    </source>
</evidence>
<organism evidence="2 3">
    <name type="scientific">Dioszegia hungarica</name>
    <dbReference type="NCBI Taxonomy" id="4972"/>
    <lineage>
        <taxon>Eukaryota</taxon>
        <taxon>Fungi</taxon>
        <taxon>Dikarya</taxon>
        <taxon>Basidiomycota</taxon>
        <taxon>Agaricomycotina</taxon>
        <taxon>Tremellomycetes</taxon>
        <taxon>Tremellales</taxon>
        <taxon>Bulleribasidiaceae</taxon>
        <taxon>Dioszegia</taxon>
    </lineage>
</organism>
<protein>
    <recommendedName>
        <fullName evidence="4">Apple domain-containing protein</fullName>
    </recommendedName>
</protein>
<evidence type="ECO:0008006" key="4">
    <source>
        <dbReference type="Google" id="ProtNLM"/>
    </source>
</evidence>
<proteinExistence type="predicted"/>
<dbReference type="EMBL" id="JAKWFO010000008">
    <property type="protein sequence ID" value="KAI9633902.1"/>
    <property type="molecule type" value="Genomic_DNA"/>
</dbReference>
<reference evidence="2" key="1">
    <citation type="journal article" date="2022" name="G3 (Bethesda)">
        <title>High quality genome of the basidiomycete yeast Dioszegia hungarica PDD-24b-2 isolated from cloud water.</title>
        <authorList>
            <person name="Jarrige D."/>
            <person name="Haridas S."/>
            <person name="Bleykasten-Grosshans C."/>
            <person name="Joly M."/>
            <person name="Nadalig T."/>
            <person name="Sancelme M."/>
            <person name="Vuilleumier S."/>
            <person name="Grigoriev I.V."/>
            <person name="Amato P."/>
            <person name="Bringel F."/>
        </authorList>
    </citation>
    <scope>NUCLEOTIDE SEQUENCE</scope>
    <source>
        <strain evidence="2">PDD-24b-2</strain>
    </source>
</reference>
<dbReference type="AlphaFoldDB" id="A0AA38H3H9"/>
<evidence type="ECO:0000313" key="3">
    <source>
        <dbReference type="Proteomes" id="UP001164286"/>
    </source>
</evidence>
<accession>A0AA38H3H9</accession>
<sequence>MRFSSCFLALIGTISSVQAIPQHIYGRSLERGAGPVAPRGFALKQATRSQIVDWAAHPRDLRPRSSPLPVLTCPGFVQTGTVPYARFSGVDYNAPMDAEFFSMVDTRELCTKMCELDSSCIGSTYNAGIDGCFKVRTSGVFFEAAFDVTLKGTTCEASGADLSQFPGSSCCTEYRAATP</sequence>
<keyword evidence="1" id="KW-0732">Signal</keyword>
<name>A0AA38H3H9_9TREE</name>
<dbReference type="Proteomes" id="UP001164286">
    <property type="component" value="Unassembled WGS sequence"/>
</dbReference>
<gene>
    <name evidence="2" type="ORF">MKK02DRAFT_28651</name>
</gene>
<comment type="caution">
    <text evidence="2">The sequence shown here is derived from an EMBL/GenBank/DDBJ whole genome shotgun (WGS) entry which is preliminary data.</text>
</comment>
<feature type="chain" id="PRO_5041369581" description="Apple domain-containing protein" evidence="1">
    <location>
        <begin position="20"/>
        <end position="179"/>
    </location>
</feature>
<keyword evidence="3" id="KW-1185">Reference proteome</keyword>
<feature type="signal peptide" evidence="1">
    <location>
        <begin position="1"/>
        <end position="19"/>
    </location>
</feature>
<evidence type="ECO:0000313" key="2">
    <source>
        <dbReference type="EMBL" id="KAI9633902.1"/>
    </source>
</evidence>
<dbReference type="GeneID" id="77726818"/>